<sequence>MPSKSNHAQVAYKPLARSSTTNCETNLEIDEEELEVISPCNDLDMDHGRNAQQNRTLNGNWRYFQKQHGRHPIGLRQFRTILLAIASVLFIIFILKLATYKDRSYQEVATIDGTQQKVKTITRVQNTSAAESLHNDHTDQQAAINVGLSSSLTGVVNSSISDSLHLSANNQKPKYDNYLSSIIYERDHKSDIETKNITVLLDDFIYSIGDERLSETANSAASNKWWSIGVKNKQHVTISNYVRAMKSFNYNSSVTLATQLVLKSQSFHHCLELCERWDGPMSVSVFLSRGLNELPLTVSLIKFLRQCLPAPLSACMRDKVTWHLVFTTSKPDTKSLKDSLSYPKYHLDTINYSSFANTDQCPKFASSNANELIRYFQSDILAKNNKSLISLTGGGAASEAETPVNVLRNVARDATKTKYVLVTNVDLYPSVHLAGNFVELVESDRLRTINSHDLGNLERFIYPLPAFEMQNSLKEGGDSTQQQIPRTKQDLVELISNGKIWPYREPNCVWCQEFPRKREWLNSISNQSDKLTVFEPTEWTHSATGTRGWSPFFLAQNSYRDYDENLSANERVDLMYELCLLNYRMIVLDNGFLVKLLDPNETPATTGGVNNHDRDQSVEVALSKLAQKYKENANIKRC</sequence>
<dbReference type="EMBL" id="GGYP01006129">
    <property type="protein sequence ID" value="MDE50900.1"/>
    <property type="molecule type" value="Transcribed_RNA"/>
</dbReference>
<dbReference type="PANTHER" id="PTHR47412:SF1">
    <property type="entry name" value="FI01434P-RELATED"/>
    <property type="match status" value="1"/>
</dbReference>
<evidence type="ECO:0008006" key="3">
    <source>
        <dbReference type="Google" id="ProtNLM"/>
    </source>
</evidence>
<evidence type="ECO:0000313" key="2">
    <source>
        <dbReference type="EMBL" id="MDE50900.1"/>
    </source>
</evidence>
<accession>A0A6G1SLX2</accession>
<dbReference type="Pfam" id="PF13896">
    <property type="entry name" value="Glyco_transf_49"/>
    <property type="match status" value="1"/>
</dbReference>
<reference evidence="2" key="1">
    <citation type="submission" date="2018-10" db="EMBL/GenBank/DDBJ databases">
        <title>Transcriptome assembly of Aceria tosichella (Wheat curl mite) Type 2.</title>
        <authorList>
            <person name="Scully E.D."/>
            <person name="Geib S.M."/>
            <person name="Palmer N.A."/>
            <person name="Gupta A.K."/>
            <person name="Sarath G."/>
            <person name="Tatineni S."/>
        </authorList>
    </citation>
    <scope>NUCLEOTIDE SEQUENCE</scope>
    <source>
        <strain evidence="2">LincolnNE</strain>
    </source>
</reference>
<feature type="transmembrane region" description="Helical" evidence="1">
    <location>
        <begin position="80"/>
        <end position="98"/>
    </location>
</feature>
<organism evidence="2">
    <name type="scientific">Aceria tosichella</name>
    <name type="common">wheat curl mite</name>
    <dbReference type="NCBI Taxonomy" id="561515"/>
    <lineage>
        <taxon>Eukaryota</taxon>
        <taxon>Metazoa</taxon>
        <taxon>Ecdysozoa</taxon>
        <taxon>Arthropoda</taxon>
        <taxon>Chelicerata</taxon>
        <taxon>Arachnida</taxon>
        <taxon>Acari</taxon>
        <taxon>Acariformes</taxon>
        <taxon>Trombidiformes</taxon>
        <taxon>Prostigmata</taxon>
        <taxon>Eupodina</taxon>
        <taxon>Eriophyoidea</taxon>
        <taxon>Eriophyidae</taxon>
        <taxon>Eriophyinae</taxon>
        <taxon>Aceriini</taxon>
        <taxon>Aceria</taxon>
    </lineage>
</organism>
<evidence type="ECO:0000256" key="1">
    <source>
        <dbReference type="SAM" id="Phobius"/>
    </source>
</evidence>
<name>A0A6G1SLX2_9ACAR</name>
<proteinExistence type="predicted"/>
<gene>
    <name evidence="2" type="ORF">g.13291</name>
</gene>
<keyword evidence="1" id="KW-0812">Transmembrane</keyword>
<dbReference type="AlphaFoldDB" id="A0A6G1SLX2"/>
<dbReference type="PANTHER" id="PTHR47412">
    <property type="entry name" value="FI01434P-RELATED"/>
    <property type="match status" value="1"/>
</dbReference>
<keyword evidence="1" id="KW-0472">Membrane</keyword>
<protein>
    <recommendedName>
        <fullName evidence="3">N-acetyllactosaminide beta-1,3-N-acetylglucosaminyltransferase</fullName>
    </recommendedName>
</protein>
<keyword evidence="1" id="KW-1133">Transmembrane helix</keyword>